<gene>
    <name evidence="2" type="ORF">V1633_16865</name>
</gene>
<name>A0ABU7RUH9_9ACTN</name>
<reference evidence="2 3" key="1">
    <citation type="submission" date="2024-01" db="EMBL/GenBank/DDBJ databases">
        <title>Genome insights into Plantactinospora sonchi sp. nov.</title>
        <authorList>
            <person name="Wang L."/>
        </authorList>
    </citation>
    <scope>NUCLEOTIDE SEQUENCE [LARGE SCALE GENOMIC DNA]</scope>
    <source>
        <strain evidence="2 3">NEAU-QY2</strain>
    </source>
</reference>
<dbReference type="RefSeq" id="WP_331215289.1">
    <property type="nucleotide sequence ID" value="NZ_JAZGQK010000013.1"/>
</dbReference>
<dbReference type="Pfam" id="PF00326">
    <property type="entry name" value="Peptidase_S9"/>
    <property type="match status" value="1"/>
</dbReference>
<dbReference type="EMBL" id="JAZGQK010000013">
    <property type="protein sequence ID" value="MEE6260164.1"/>
    <property type="molecule type" value="Genomic_DNA"/>
</dbReference>
<dbReference type="SUPFAM" id="SSF53474">
    <property type="entry name" value="alpha/beta-Hydrolases"/>
    <property type="match status" value="1"/>
</dbReference>
<accession>A0ABU7RUH9</accession>
<dbReference type="SUPFAM" id="SSF82171">
    <property type="entry name" value="DPP6 N-terminal domain-like"/>
    <property type="match status" value="1"/>
</dbReference>
<comment type="caution">
    <text evidence="2">The sequence shown here is derived from an EMBL/GenBank/DDBJ whole genome shotgun (WGS) entry which is preliminary data.</text>
</comment>
<evidence type="ECO:0000313" key="3">
    <source>
        <dbReference type="Proteomes" id="UP001332243"/>
    </source>
</evidence>
<organism evidence="2 3">
    <name type="scientific">Plantactinospora sonchi</name>
    <dbReference type="NCBI Taxonomy" id="1544735"/>
    <lineage>
        <taxon>Bacteria</taxon>
        <taxon>Bacillati</taxon>
        <taxon>Actinomycetota</taxon>
        <taxon>Actinomycetes</taxon>
        <taxon>Micromonosporales</taxon>
        <taxon>Micromonosporaceae</taxon>
        <taxon>Plantactinospora</taxon>
    </lineage>
</organism>
<proteinExistence type="predicted"/>
<dbReference type="Proteomes" id="UP001332243">
    <property type="component" value="Unassembled WGS sequence"/>
</dbReference>
<evidence type="ECO:0000259" key="1">
    <source>
        <dbReference type="Pfam" id="PF00326"/>
    </source>
</evidence>
<dbReference type="PANTHER" id="PTHR43056">
    <property type="entry name" value="PEPTIDASE S9 PROLYL OLIGOPEPTIDASE"/>
    <property type="match status" value="1"/>
</dbReference>
<dbReference type="InterPro" id="IPR001375">
    <property type="entry name" value="Peptidase_S9_cat"/>
</dbReference>
<keyword evidence="3" id="KW-1185">Reference proteome</keyword>
<sequence>MDEEAESLIGGIDVEAVPVEPDSAEPGASFDWLASTGVGLSWVETQPLTGRTIVVRADPARIAGYAVRDESVGSSLHAYGGMPYLFTTSGALVAVNAATGQLSAPSGRTSDAFTYGDLAGGDGQVLVVREHDRGDQLIALAPASGRLRVLLATDGFLASPRVHEDRLAWMQWASDVMPWDSCEIWIADYSPVQGLRRPRRVAGGPTESAIQPHWGADGTLYFMSDRSGWWNLYRWRDGRAEAVAPMPAECATAPWESSYANYLLLPGQRVAMTVQSGPEQHLAVVEPDGGSRMIQTPYTSIKPYLAALGDRVALIGASPTRASEIALVATDGSDEIEVIRRSTARGGAPTASAPEQLHVRADGATTTVLFYSPTSAEDGGPPPLIVRPHAGPTYQNELRLDREIQFFTSRGFAVAEVDYRGSTGYGRAFRKALDGNWGRLDVEDCRNAALYLIASGRVRSDAVFISGASAGGYTALKAVCDDGPFTLAVARSAIVDPQRWRTTAPRFQRPHATILASATSPVVAEQVRRSVLLVHGAADQVAPIGDVDGLAAALQQRGLLADLVRFDGVGHYLSGSAQQTALDAELAAYRKALRRMGVAMPA</sequence>
<dbReference type="PANTHER" id="PTHR43056:SF5">
    <property type="entry name" value="PEPTIDASE S9 PROLYL OLIGOPEPTIDASE CATALYTIC DOMAIN-CONTAINING PROTEIN"/>
    <property type="match status" value="1"/>
</dbReference>
<dbReference type="Gene3D" id="3.40.50.1820">
    <property type="entry name" value="alpha/beta hydrolase"/>
    <property type="match status" value="1"/>
</dbReference>
<evidence type="ECO:0000313" key="2">
    <source>
        <dbReference type="EMBL" id="MEE6260164.1"/>
    </source>
</evidence>
<dbReference type="Gene3D" id="2.120.10.30">
    <property type="entry name" value="TolB, C-terminal domain"/>
    <property type="match status" value="1"/>
</dbReference>
<dbReference type="InterPro" id="IPR029058">
    <property type="entry name" value="AB_hydrolase_fold"/>
</dbReference>
<feature type="domain" description="Peptidase S9 prolyl oligopeptidase catalytic" evidence="1">
    <location>
        <begin position="400"/>
        <end position="588"/>
    </location>
</feature>
<dbReference type="InterPro" id="IPR011042">
    <property type="entry name" value="6-blade_b-propeller_TolB-like"/>
</dbReference>
<dbReference type="InterPro" id="IPR050585">
    <property type="entry name" value="Xaa-Pro_dipeptidyl-ppase/CocE"/>
</dbReference>
<protein>
    <submittedName>
        <fullName evidence="2">Prolyl oligopeptidase family serine peptidase</fullName>
    </submittedName>
</protein>